<feature type="domain" description="DUF1206" evidence="3">
    <location>
        <begin position="156"/>
        <end position="226"/>
    </location>
</feature>
<dbReference type="InterPro" id="IPR009597">
    <property type="entry name" value="DUF1206"/>
</dbReference>
<feature type="region of interest" description="Disordered" evidence="1">
    <location>
        <begin position="19"/>
        <end position="39"/>
    </location>
</feature>
<keyword evidence="2" id="KW-1133">Transmembrane helix</keyword>
<gene>
    <name evidence="4" type="ORF">CH341_06435</name>
</gene>
<organism evidence="4 5">
    <name type="scientific">Rhodoplanes roseus</name>
    <dbReference type="NCBI Taxonomy" id="29409"/>
    <lineage>
        <taxon>Bacteria</taxon>
        <taxon>Pseudomonadati</taxon>
        <taxon>Pseudomonadota</taxon>
        <taxon>Alphaproteobacteria</taxon>
        <taxon>Hyphomicrobiales</taxon>
        <taxon>Nitrobacteraceae</taxon>
        <taxon>Rhodoplanes</taxon>
    </lineage>
</organism>
<dbReference type="EMBL" id="NPEX01000028">
    <property type="protein sequence ID" value="RAI44985.1"/>
    <property type="molecule type" value="Genomic_DNA"/>
</dbReference>
<accession>A0A327L4T1</accession>
<feature type="transmembrane region" description="Helical" evidence="2">
    <location>
        <begin position="74"/>
        <end position="94"/>
    </location>
</feature>
<evidence type="ECO:0000256" key="1">
    <source>
        <dbReference type="SAM" id="MobiDB-lite"/>
    </source>
</evidence>
<dbReference type="Pfam" id="PF06724">
    <property type="entry name" value="DUF1206"/>
    <property type="match status" value="3"/>
</dbReference>
<feature type="transmembrane region" description="Helical" evidence="2">
    <location>
        <begin position="201"/>
        <end position="222"/>
    </location>
</feature>
<feature type="transmembrane region" description="Helical" evidence="2">
    <location>
        <begin position="114"/>
        <end position="135"/>
    </location>
</feature>
<proteinExistence type="predicted"/>
<keyword evidence="2" id="KW-0472">Membrane</keyword>
<feature type="transmembrane region" description="Helical" evidence="2">
    <location>
        <begin position="292"/>
        <end position="317"/>
    </location>
</feature>
<evidence type="ECO:0000313" key="5">
    <source>
        <dbReference type="Proteomes" id="UP000249130"/>
    </source>
</evidence>
<evidence type="ECO:0000313" key="4">
    <source>
        <dbReference type="EMBL" id="RAI44985.1"/>
    </source>
</evidence>
<evidence type="ECO:0000259" key="3">
    <source>
        <dbReference type="Pfam" id="PF06724"/>
    </source>
</evidence>
<reference evidence="4 5" key="1">
    <citation type="submission" date="2017-07" db="EMBL/GenBank/DDBJ databases">
        <title>Draft Genome Sequences of Select Purple Nonsulfur Bacteria.</title>
        <authorList>
            <person name="Lasarre B."/>
            <person name="Mckinlay J.B."/>
        </authorList>
    </citation>
    <scope>NUCLEOTIDE SEQUENCE [LARGE SCALE GENOMIC DNA]</scope>
    <source>
        <strain evidence="4 5">DSM 5909</strain>
    </source>
</reference>
<feature type="transmembrane region" description="Helical" evidence="2">
    <location>
        <begin position="156"/>
        <end position="181"/>
    </location>
</feature>
<comment type="caution">
    <text evidence="4">The sequence shown here is derived from an EMBL/GenBank/DDBJ whole genome shotgun (WGS) entry which is preliminary data.</text>
</comment>
<dbReference type="AlphaFoldDB" id="A0A327L4T1"/>
<evidence type="ECO:0000256" key="2">
    <source>
        <dbReference type="SAM" id="Phobius"/>
    </source>
</evidence>
<feature type="transmembrane region" description="Helical" evidence="2">
    <location>
        <begin position="251"/>
        <end position="272"/>
    </location>
</feature>
<name>A0A327L4T1_9BRAD</name>
<dbReference type="Proteomes" id="UP000249130">
    <property type="component" value="Unassembled WGS sequence"/>
</dbReference>
<keyword evidence="2" id="KW-0812">Transmembrane</keyword>
<feature type="domain" description="DUF1206" evidence="3">
    <location>
        <begin position="72"/>
        <end position="139"/>
    </location>
</feature>
<protein>
    <recommendedName>
        <fullName evidence="3">DUF1206 domain-containing protein</fullName>
    </recommendedName>
</protein>
<dbReference type="OrthoDB" id="5702018at2"/>
<feature type="domain" description="DUF1206" evidence="3">
    <location>
        <begin position="249"/>
        <end position="318"/>
    </location>
</feature>
<sequence>MTDRSVIMLRIQRRINSPRRQVRGPGKSPPRSDRKACGRQGTCARNPTLFFGSRRTVEDSMQDRSAERLARLGYAARGIVYLLIGGLAVLAALGRGGGTTGSKGALQTLLEQPLGTVWLGLVAAGLLCFAAWRVLQSVFDADHLGRDRNALMRRTGYGIGAAMNGALAFTTIGWAFGYAVSSGDGEASARDWTASLLSVPLGQWLLGAVGVGIAATGLGFAVQVWKEQVGKGLDCDAQTARWVVPLGKAGMIARSIVFVLIGVFLVVAAVTANAREARGLAGAMRTLQEQSYGWILLAATALGLFAFGLFQFAVAYYRRIDTGQAGRLPNRLQQGARRVVGAVGG</sequence>
<keyword evidence="5" id="KW-1185">Reference proteome</keyword>